<dbReference type="Proteomes" id="UP000242146">
    <property type="component" value="Unassembled WGS sequence"/>
</dbReference>
<dbReference type="GO" id="GO:0046872">
    <property type="term" value="F:metal ion binding"/>
    <property type="evidence" value="ECO:0007669"/>
    <property type="project" value="UniProtKB-KW"/>
</dbReference>
<dbReference type="SUPFAM" id="SSF52540">
    <property type="entry name" value="P-loop containing nucleoside triphosphate hydrolases"/>
    <property type="match status" value="2"/>
</dbReference>
<comment type="cofactor">
    <cofactor evidence="1">
        <name>[4Fe-4S] cluster</name>
        <dbReference type="ChEBI" id="CHEBI:49883"/>
    </cofactor>
</comment>
<dbReference type="GO" id="GO:0016818">
    <property type="term" value="F:hydrolase activity, acting on acid anhydrides, in phosphorus-containing anhydrides"/>
    <property type="evidence" value="ECO:0007669"/>
    <property type="project" value="InterPro"/>
</dbReference>
<evidence type="ECO:0000256" key="8">
    <source>
        <dbReference type="ARBA" id="ARBA00023004"/>
    </source>
</evidence>
<keyword evidence="11" id="KW-0539">Nucleus</keyword>
<comment type="subcellular location">
    <subcellularLocation>
        <location evidence="2">Nucleus</location>
    </subcellularLocation>
</comment>
<organism evidence="16 17">
    <name type="scientific">Hesseltinella vesiculosa</name>
    <dbReference type="NCBI Taxonomy" id="101127"/>
    <lineage>
        <taxon>Eukaryota</taxon>
        <taxon>Fungi</taxon>
        <taxon>Fungi incertae sedis</taxon>
        <taxon>Mucoromycota</taxon>
        <taxon>Mucoromycotina</taxon>
        <taxon>Mucoromycetes</taxon>
        <taxon>Mucorales</taxon>
        <taxon>Cunninghamellaceae</taxon>
        <taxon>Hesseltinella</taxon>
    </lineage>
</organism>
<evidence type="ECO:0000256" key="12">
    <source>
        <dbReference type="ARBA" id="ARBA00044969"/>
    </source>
</evidence>
<dbReference type="GO" id="GO:0005634">
    <property type="term" value="C:nucleus"/>
    <property type="evidence" value="ECO:0007669"/>
    <property type="project" value="UniProtKB-SubCell"/>
</dbReference>
<comment type="catalytic activity">
    <reaction evidence="13">
        <text>ATP + H2O = ADP + phosphate + H(+)</text>
        <dbReference type="Rhea" id="RHEA:13065"/>
        <dbReference type="ChEBI" id="CHEBI:15377"/>
        <dbReference type="ChEBI" id="CHEBI:15378"/>
        <dbReference type="ChEBI" id="CHEBI:30616"/>
        <dbReference type="ChEBI" id="CHEBI:43474"/>
        <dbReference type="ChEBI" id="CHEBI:456216"/>
        <dbReference type="EC" id="5.6.2.3"/>
    </reaction>
</comment>
<dbReference type="InterPro" id="IPR006555">
    <property type="entry name" value="ATP-dep_Helicase_C"/>
</dbReference>
<dbReference type="Pfam" id="PF13307">
    <property type="entry name" value="Helicase_C_2"/>
    <property type="match status" value="1"/>
</dbReference>
<evidence type="ECO:0000256" key="4">
    <source>
        <dbReference type="ARBA" id="ARBA00022741"/>
    </source>
</evidence>
<dbReference type="EMBL" id="MCGT01000010">
    <property type="protein sequence ID" value="ORX56159.1"/>
    <property type="molecule type" value="Genomic_DNA"/>
</dbReference>
<dbReference type="InterPro" id="IPR010614">
    <property type="entry name" value="RAD3-like_helicase_DEAD"/>
</dbReference>
<evidence type="ECO:0000313" key="17">
    <source>
        <dbReference type="Proteomes" id="UP000242146"/>
    </source>
</evidence>
<protein>
    <recommendedName>
        <fullName evidence="12">DNA 5'-3' helicase</fullName>
        <ecNumber evidence="12">5.6.2.3</ecNumber>
    </recommendedName>
</protein>
<dbReference type="SMART" id="SM00491">
    <property type="entry name" value="HELICc2"/>
    <property type="match status" value="1"/>
</dbReference>
<reference evidence="16 17" key="1">
    <citation type="submission" date="2016-07" db="EMBL/GenBank/DDBJ databases">
        <title>Pervasive Adenine N6-methylation of Active Genes in Fungi.</title>
        <authorList>
            <consortium name="DOE Joint Genome Institute"/>
            <person name="Mondo S.J."/>
            <person name="Dannebaum R.O."/>
            <person name="Kuo R.C."/>
            <person name="Labutti K."/>
            <person name="Haridas S."/>
            <person name="Kuo A."/>
            <person name="Salamov A."/>
            <person name="Ahrendt S.R."/>
            <person name="Lipzen A."/>
            <person name="Sullivan W."/>
            <person name="Andreopoulos W.B."/>
            <person name="Clum A."/>
            <person name="Lindquist E."/>
            <person name="Daum C."/>
            <person name="Ramamoorthy G.K."/>
            <person name="Gryganskyi A."/>
            <person name="Culley D."/>
            <person name="Magnuson J.K."/>
            <person name="James T.Y."/>
            <person name="O'Malley M.A."/>
            <person name="Stajich J.E."/>
            <person name="Spatafora J.W."/>
            <person name="Visel A."/>
            <person name="Grigoriev I.V."/>
        </authorList>
    </citation>
    <scope>NUCLEOTIDE SEQUENCE [LARGE SCALE GENOMIC DNA]</scope>
    <source>
        <strain evidence="16 17">NRRL 3301</strain>
    </source>
</reference>
<keyword evidence="4" id="KW-0547">Nucleotide-binding</keyword>
<accession>A0A1X2GKN2</accession>
<dbReference type="NCBIfam" id="TIGR00604">
    <property type="entry name" value="rad3"/>
    <property type="match status" value="1"/>
</dbReference>
<evidence type="ECO:0000256" key="3">
    <source>
        <dbReference type="ARBA" id="ARBA00022723"/>
    </source>
</evidence>
<evidence type="ECO:0000256" key="11">
    <source>
        <dbReference type="ARBA" id="ARBA00023242"/>
    </source>
</evidence>
<dbReference type="EC" id="5.6.2.3" evidence="12"/>
<keyword evidence="14" id="KW-0175">Coiled coil</keyword>
<dbReference type="OrthoDB" id="272481at2759"/>
<dbReference type="AlphaFoldDB" id="A0A1X2GKN2"/>
<dbReference type="InterPro" id="IPR027417">
    <property type="entry name" value="P-loop_NTPase"/>
</dbReference>
<keyword evidence="3" id="KW-0479">Metal-binding</keyword>
<evidence type="ECO:0000313" key="16">
    <source>
        <dbReference type="EMBL" id="ORX56159.1"/>
    </source>
</evidence>
<keyword evidence="7" id="KW-0067">ATP-binding</keyword>
<dbReference type="GO" id="GO:0003677">
    <property type="term" value="F:DNA binding"/>
    <property type="evidence" value="ECO:0007669"/>
    <property type="project" value="InterPro"/>
</dbReference>
<keyword evidence="5" id="KW-0378">Hydrolase</keyword>
<dbReference type="InterPro" id="IPR014013">
    <property type="entry name" value="Helic_SF1/SF2_ATP-bd_DinG/Rad3"/>
</dbReference>
<feature type="domain" description="Helicase ATP-binding" evidence="15">
    <location>
        <begin position="9"/>
        <end position="443"/>
    </location>
</feature>
<dbReference type="PROSITE" id="PS51193">
    <property type="entry name" value="HELICASE_ATP_BIND_2"/>
    <property type="match status" value="1"/>
</dbReference>
<dbReference type="GO" id="GO:0006289">
    <property type="term" value="P:nucleotide-excision repair"/>
    <property type="evidence" value="ECO:0007669"/>
    <property type="project" value="TreeGrafter"/>
</dbReference>
<dbReference type="InterPro" id="IPR006554">
    <property type="entry name" value="Helicase-like_DEXD_c2"/>
</dbReference>
<dbReference type="InterPro" id="IPR045028">
    <property type="entry name" value="DinG/Rad3-like"/>
</dbReference>
<keyword evidence="10" id="KW-0413">Isomerase</keyword>
<evidence type="ECO:0000256" key="13">
    <source>
        <dbReference type="ARBA" id="ARBA00048954"/>
    </source>
</evidence>
<comment type="caution">
    <text evidence="16">The sequence shown here is derived from an EMBL/GenBank/DDBJ whole genome shotgun (WGS) entry which is preliminary data.</text>
</comment>
<dbReference type="STRING" id="101127.A0A1X2GKN2"/>
<evidence type="ECO:0000256" key="1">
    <source>
        <dbReference type="ARBA" id="ARBA00001966"/>
    </source>
</evidence>
<evidence type="ECO:0000256" key="10">
    <source>
        <dbReference type="ARBA" id="ARBA00023235"/>
    </source>
</evidence>
<keyword evidence="6" id="KW-0347">Helicase</keyword>
<name>A0A1X2GKN2_9FUNG</name>
<evidence type="ECO:0000256" key="14">
    <source>
        <dbReference type="SAM" id="Coils"/>
    </source>
</evidence>
<dbReference type="Pfam" id="PF06733">
    <property type="entry name" value="DEAD_2"/>
    <property type="match status" value="1"/>
</dbReference>
<evidence type="ECO:0000256" key="9">
    <source>
        <dbReference type="ARBA" id="ARBA00023014"/>
    </source>
</evidence>
<dbReference type="GO" id="GO:0005524">
    <property type="term" value="F:ATP binding"/>
    <property type="evidence" value="ECO:0007669"/>
    <property type="project" value="UniProtKB-KW"/>
</dbReference>
<dbReference type="PANTHER" id="PTHR11472:SF47">
    <property type="entry name" value="FANCONI ANEMIA GROUP J PROTEIN"/>
    <property type="match status" value="1"/>
</dbReference>
<evidence type="ECO:0000256" key="7">
    <source>
        <dbReference type="ARBA" id="ARBA00022840"/>
    </source>
</evidence>
<dbReference type="InterPro" id="IPR013020">
    <property type="entry name" value="Rad3/Chl1-like"/>
</dbReference>
<keyword evidence="17" id="KW-1185">Reference proteome</keyword>
<dbReference type="SMART" id="SM00488">
    <property type="entry name" value="DEXDc2"/>
    <property type="match status" value="1"/>
</dbReference>
<keyword evidence="8" id="KW-0408">Iron</keyword>
<keyword evidence="9" id="KW-0411">Iron-sulfur</keyword>
<dbReference type="GO" id="GO:0051536">
    <property type="term" value="F:iron-sulfur cluster binding"/>
    <property type="evidence" value="ECO:0007669"/>
    <property type="project" value="UniProtKB-KW"/>
</dbReference>
<dbReference type="GO" id="GO:1990918">
    <property type="term" value="P:double-strand break repair involved in meiotic recombination"/>
    <property type="evidence" value="ECO:0007669"/>
    <property type="project" value="TreeGrafter"/>
</dbReference>
<feature type="coiled-coil region" evidence="14">
    <location>
        <begin position="70"/>
        <end position="105"/>
    </location>
</feature>
<sequence length="780" mass="87563">MSSITMPICGVQVEFPFKPYPAQIQLMAKIIQALKKKENALLESPTGSGKSLAILCASLAWQRHRVKELREQREQEYIEANAKAKAQAEQLLREEIALIANNENKTMDNGDPACTGAKDDTAPIQIGPHSLLRGILPDLRSDAEDSDDFQPIQVSKRRKIFNQAPAEAFDPVSSCGTASDAAAPLSSQALQTPSDVSLLETQSDVPLKMHKQVADPTQSPKEPPVKMPRIFVCSRTHKQIQQLIGELRNNTSYRPRMAVLGSREQLCIHPKLANSNTKDDDCKKLRDKNACSFSHRKGKVLAHPKIAPNYGNIWDIEDINKVGRSVQGCPYFASQTLYNQAEVIFCPYNYVISPLLRERLEIGEDVIIIDEAHNIEDISRSSGSFEVSESELKRIKKHLREITEAGILPEQHNHIHFVVDSVLEWILDTNETYTIKEYDRHIRLWSGQDIFEKLTSMRINAMTLKEFLLPAFAAVKKHTNEVSRLDPSDDVEEFFMMTEGAPADARSEPSNSRSARCLPSADLKVLDGLFMVLGYLFQEGKNRQDDYSMVLIKKIHTNTTYARDASWAYKLAFWCHNPGIVFSELSSMTHSMVLTSGTLSPLDTFATELETKFDHCIETNHVIDKSQVWIKTMPIAPNGSVLKGVFATMETLQYQDGIGQALQQIVDAVPFGVLCFLPSYSAMDKLLNRWKTTGIYDSLASKKRIFTEPRGDNKSKFVKLISDFYSSIRESEQIQADDRDKTTNGALFFAVYRGKVSEGIDFSNNDCRAVVAIGVPYPNL</sequence>
<evidence type="ECO:0000256" key="5">
    <source>
        <dbReference type="ARBA" id="ARBA00022801"/>
    </source>
</evidence>
<evidence type="ECO:0000256" key="6">
    <source>
        <dbReference type="ARBA" id="ARBA00022806"/>
    </source>
</evidence>
<proteinExistence type="predicted"/>
<evidence type="ECO:0000256" key="2">
    <source>
        <dbReference type="ARBA" id="ARBA00004123"/>
    </source>
</evidence>
<dbReference type="PANTHER" id="PTHR11472">
    <property type="entry name" value="DNA REPAIR DEAD HELICASE RAD3/XP-D SUBFAMILY MEMBER"/>
    <property type="match status" value="1"/>
</dbReference>
<dbReference type="GO" id="GO:0043139">
    <property type="term" value="F:5'-3' DNA helicase activity"/>
    <property type="evidence" value="ECO:0007669"/>
    <property type="project" value="UniProtKB-EC"/>
</dbReference>
<evidence type="ECO:0000259" key="15">
    <source>
        <dbReference type="PROSITE" id="PS51193"/>
    </source>
</evidence>
<gene>
    <name evidence="16" type="ORF">DM01DRAFT_55340</name>
</gene>
<dbReference type="Gene3D" id="3.40.50.300">
    <property type="entry name" value="P-loop containing nucleotide triphosphate hydrolases"/>
    <property type="match status" value="3"/>
</dbReference>